<dbReference type="RefSeq" id="XP_013897140.1">
    <property type="nucleotide sequence ID" value="XM_014041686.1"/>
</dbReference>
<dbReference type="OrthoDB" id="366214at2759"/>
<dbReference type="Proteomes" id="UP000054498">
    <property type="component" value="Unassembled WGS sequence"/>
</dbReference>
<keyword evidence="3" id="KW-0687">Ribonucleoprotein</keyword>
<dbReference type="STRING" id="145388.A0A0D2MUR3"/>
<organism evidence="6 7">
    <name type="scientific">Monoraphidium neglectum</name>
    <dbReference type="NCBI Taxonomy" id="145388"/>
    <lineage>
        <taxon>Eukaryota</taxon>
        <taxon>Viridiplantae</taxon>
        <taxon>Chlorophyta</taxon>
        <taxon>core chlorophytes</taxon>
        <taxon>Chlorophyceae</taxon>
        <taxon>CS clade</taxon>
        <taxon>Sphaeropleales</taxon>
        <taxon>Selenastraceae</taxon>
        <taxon>Monoraphidium</taxon>
    </lineage>
</organism>
<sequence>MLQIIAGRHLPLGRLLQSSQAALGALHGQNYPQESCCSARPASTASSSSSSSSSSHAPAVDSTGPYSGRAGPTLQHAGPPVIYDVSVLIKSFELRFVKQASTVIRDLMLLCFTPKSIGALPEDLRKAWDQLGSVRDTDVALAVPLGDRALRTRRTIFTVIRGPHIHKTSREQFQRLVHRRVINFPTTSHEELQWFLDALKSYDFTGIQIQVKLGSSSFLMPPPLPDPARAPAAPARPLLARHMARFPHLFPAAALGGGAPSSSGGSSAAAMARDFEQSFATARADLVWERLALQQLPAF</sequence>
<evidence type="ECO:0000256" key="2">
    <source>
        <dbReference type="ARBA" id="ARBA00022980"/>
    </source>
</evidence>
<protein>
    <recommendedName>
        <fullName evidence="5">Small ribosomal subunit protein uS10 domain-containing protein</fullName>
    </recommendedName>
</protein>
<dbReference type="InterPro" id="IPR027486">
    <property type="entry name" value="Ribosomal_uS10_dom"/>
</dbReference>
<feature type="non-terminal residue" evidence="6">
    <location>
        <position position="299"/>
    </location>
</feature>
<dbReference type="SUPFAM" id="SSF54999">
    <property type="entry name" value="Ribosomal protein S10"/>
    <property type="match status" value="1"/>
</dbReference>
<dbReference type="AlphaFoldDB" id="A0A0D2MUR3"/>
<evidence type="ECO:0000256" key="4">
    <source>
        <dbReference type="SAM" id="MobiDB-lite"/>
    </source>
</evidence>
<feature type="domain" description="Small ribosomal subunit protein uS10" evidence="5">
    <location>
        <begin position="86"/>
        <end position="212"/>
    </location>
</feature>
<keyword evidence="2" id="KW-0689">Ribosomal protein</keyword>
<dbReference type="InterPro" id="IPR001848">
    <property type="entry name" value="Ribosomal_uS10"/>
</dbReference>
<dbReference type="SMART" id="SM01403">
    <property type="entry name" value="Ribosomal_S10"/>
    <property type="match status" value="1"/>
</dbReference>
<dbReference type="GO" id="GO:1990904">
    <property type="term" value="C:ribonucleoprotein complex"/>
    <property type="evidence" value="ECO:0007669"/>
    <property type="project" value="UniProtKB-KW"/>
</dbReference>
<proteinExistence type="inferred from homology"/>
<keyword evidence="7" id="KW-1185">Reference proteome</keyword>
<evidence type="ECO:0000256" key="3">
    <source>
        <dbReference type="ARBA" id="ARBA00023274"/>
    </source>
</evidence>
<accession>A0A0D2MUR3</accession>
<dbReference type="PANTHER" id="PTHR11700">
    <property type="entry name" value="30S RIBOSOMAL PROTEIN S10 FAMILY MEMBER"/>
    <property type="match status" value="1"/>
</dbReference>
<dbReference type="GO" id="GO:0005840">
    <property type="term" value="C:ribosome"/>
    <property type="evidence" value="ECO:0007669"/>
    <property type="project" value="UniProtKB-KW"/>
</dbReference>
<gene>
    <name evidence="6" type="ORF">MNEG_9844</name>
</gene>
<evidence type="ECO:0000313" key="7">
    <source>
        <dbReference type="Proteomes" id="UP000054498"/>
    </source>
</evidence>
<dbReference type="EMBL" id="KK102303">
    <property type="protein sequence ID" value="KIY98120.1"/>
    <property type="molecule type" value="Genomic_DNA"/>
</dbReference>
<reference evidence="6 7" key="1">
    <citation type="journal article" date="2013" name="BMC Genomics">
        <title>Reconstruction of the lipid metabolism for the microalga Monoraphidium neglectum from its genome sequence reveals characteristics suitable for biofuel production.</title>
        <authorList>
            <person name="Bogen C."/>
            <person name="Al-Dilaimi A."/>
            <person name="Albersmeier A."/>
            <person name="Wichmann J."/>
            <person name="Grundmann M."/>
            <person name="Rupp O."/>
            <person name="Lauersen K.J."/>
            <person name="Blifernez-Klassen O."/>
            <person name="Kalinowski J."/>
            <person name="Goesmann A."/>
            <person name="Mussgnug J.H."/>
            <person name="Kruse O."/>
        </authorList>
    </citation>
    <scope>NUCLEOTIDE SEQUENCE [LARGE SCALE GENOMIC DNA]</scope>
    <source>
        <strain evidence="6 7">SAG 48.87</strain>
    </source>
</reference>
<comment type="similarity">
    <text evidence="1">Belongs to the universal ribosomal protein uS10 family.</text>
</comment>
<evidence type="ECO:0000259" key="5">
    <source>
        <dbReference type="SMART" id="SM01403"/>
    </source>
</evidence>
<feature type="compositionally biased region" description="Low complexity" evidence="4">
    <location>
        <begin position="37"/>
        <end position="59"/>
    </location>
</feature>
<dbReference type="GeneID" id="25742719"/>
<dbReference type="Gene3D" id="3.30.70.600">
    <property type="entry name" value="Ribosomal protein S10 domain"/>
    <property type="match status" value="1"/>
</dbReference>
<dbReference type="KEGG" id="mng:MNEG_9844"/>
<dbReference type="GO" id="GO:0003735">
    <property type="term" value="F:structural constituent of ribosome"/>
    <property type="evidence" value="ECO:0007669"/>
    <property type="project" value="InterPro"/>
</dbReference>
<name>A0A0D2MUR3_9CHLO</name>
<evidence type="ECO:0000256" key="1">
    <source>
        <dbReference type="ARBA" id="ARBA00007102"/>
    </source>
</evidence>
<dbReference type="InterPro" id="IPR036838">
    <property type="entry name" value="Ribosomal_uS10_dom_sf"/>
</dbReference>
<dbReference type="GO" id="GO:0006412">
    <property type="term" value="P:translation"/>
    <property type="evidence" value="ECO:0007669"/>
    <property type="project" value="InterPro"/>
</dbReference>
<dbReference type="Pfam" id="PF00338">
    <property type="entry name" value="Ribosomal_S10"/>
    <property type="match status" value="1"/>
</dbReference>
<evidence type="ECO:0000313" key="6">
    <source>
        <dbReference type="EMBL" id="KIY98120.1"/>
    </source>
</evidence>
<feature type="region of interest" description="Disordered" evidence="4">
    <location>
        <begin position="37"/>
        <end position="73"/>
    </location>
</feature>